<feature type="binding site" evidence="6">
    <location>
        <position position="19"/>
    </location>
    <ligand>
        <name>Mg(2+)</name>
        <dbReference type="ChEBI" id="CHEBI:18420"/>
    </ligand>
</feature>
<dbReference type="Gene3D" id="1.10.720.60">
    <property type="match status" value="1"/>
</dbReference>
<evidence type="ECO:0000256" key="6">
    <source>
        <dbReference type="HAMAP-Rule" id="MF_03117"/>
    </source>
</evidence>
<dbReference type="SFLD" id="SFLDG01133">
    <property type="entry name" value="C1.5.4:_Enolase-phosphatase_Li"/>
    <property type="match status" value="1"/>
</dbReference>
<comment type="similarity">
    <text evidence="6">Belongs to the HAD-like hydrolase superfamily. MasA/MtnC family.</text>
</comment>
<evidence type="ECO:0000256" key="1">
    <source>
        <dbReference type="ARBA" id="ARBA00022605"/>
    </source>
</evidence>
<evidence type="ECO:0000256" key="2">
    <source>
        <dbReference type="ARBA" id="ARBA00022723"/>
    </source>
</evidence>
<dbReference type="InterPro" id="IPR027511">
    <property type="entry name" value="ENOPH1_eukaryotes"/>
</dbReference>
<comment type="cofactor">
    <cofactor evidence="6">
        <name>Mg(2+)</name>
        <dbReference type="ChEBI" id="CHEBI:18420"/>
    </cofactor>
    <text evidence="6">Binds 1 Mg(2+) ion per subunit.</text>
</comment>
<dbReference type="Gene3D" id="3.40.50.1000">
    <property type="entry name" value="HAD superfamily/HAD-like"/>
    <property type="match status" value="1"/>
</dbReference>
<name>A0A2J6QPZ9_9HELO</name>
<evidence type="ECO:0000256" key="3">
    <source>
        <dbReference type="ARBA" id="ARBA00022801"/>
    </source>
</evidence>
<dbReference type="GO" id="GO:0019509">
    <property type="term" value="P:L-methionine salvage from methylthioadenosine"/>
    <property type="evidence" value="ECO:0007669"/>
    <property type="project" value="UniProtKB-UniRule"/>
</dbReference>
<dbReference type="AlphaFoldDB" id="A0A2J6QPZ9"/>
<comment type="pathway">
    <text evidence="6">Amino-acid biosynthesis; L-methionine biosynthesis via salvage pathway; L-methionine from S-methyl-5-thio-alpha-D-ribose 1-phosphate: step 3/6.</text>
</comment>
<comment type="function">
    <text evidence="6">Bifunctional enzyme that catalyzes the enolization of 2,3-diketo-5-methylthiopentyl-1-phosphate (DK-MTP-1-P) into the intermediate 2-hydroxy-3-keto-5-methylthiopentenyl-1-phosphate (HK-MTPenyl-1-P), which is then dephosphorylated to form the acireductone 1,2-dihydroxy-3-keto-5-methylthiopentene (DHK-MTPene).</text>
</comment>
<dbReference type="InterPro" id="IPR023214">
    <property type="entry name" value="HAD_sf"/>
</dbReference>
<dbReference type="GO" id="GO:0005634">
    <property type="term" value="C:nucleus"/>
    <property type="evidence" value="ECO:0007669"/>
    <property type="project" value="UniProtKB-SubCell"/>
</dbReference>
<protein>
    <recommendedName>
        <fullName evidence="6">Enolase-phosphatase E1</fullName>
        <ecNumber evidence="6">3.1.3.77</ecNumber>
    </recommendedName>
    <alternativeName>
        <fullName evidence="6">2,3-diketo-5-methylthio-1-phosphopentane phosphatase</fullName>
    </alternativeName>
</protein>
<dbReference type="SFLD" id="SFLDS00003">
    <property type="entry name" value="Haloacid_Dehalogenase"/>
    <property type="match status" value="1"/>
</dbReference>
<organism evidence="7 8">
    <name type="scientific">Hyaloscypha hepaticicola</name>
    <dbReference type="NCBI Taxonomy" id="2082293"/>
    <lineage>
        <taxon>Eukaryota</taxon>
        <taxon>Fungi</taxon>
        <taxon>Dikarya</taxon>
        <taxon>Ascomycota</taxon>
        <taxon>Pezizomycotina</taxon>
        <taxon>Leotiomycetes</taxon>
        <taxon>Helotiales</taxon>
        <taxon>Hyaloscyphaceae</taxon>
        <taxon>Hyaloscypha</taxon>
    </lineage>
</organism>
<feature type="binding site" evidence="6">
    <location>
        <position position="166"/>
    </location>
    <ligand>
        <name>substrate</name>
    </ligand>
</feature>
<dbReference type="PANTHER" id="PTHR20371">
    <property type="entry name" value="ENOLASE-PHOSPHATASE E1"/>
    <property type="match status" value="1"/>
</dbReference>
<dbReference type="Proteomes" id="UP000235672">
    <property type="component" value="Unassembled WGS sequence"/>
</dbReference>
<keyword evidence="3 6" id="KW-0378">Hydrolase</keyword>
<dbReference type="InterPro" id="IPR036412">
    <property type="entry name" value="HAD-like_sf"/>
</dbReference>
<keyword evidence="2 6" id="KW-0479">Metal-binding</keyword>
<dbReference type="GO" id="GO:0043874">
    <property type="term" value="F:acireductone synthase activity"/>
    <property type="evidence" value="ECO:0007669"/>
    <property type="project" value="UniProtKB-EC"/>
</dbReference>
<comment type="subcellular location">
    <subcellularLocation>
        <location evidence="6">Cytoplasm</location>
    </subcellularLocation>
    <subcellularLocation>
        <location evidence="6">Nucleus</location>
    </subcellularLocation>
</comment>
<dbReference type="SFLD" id="SFLDG01129">
    <property type="entry name" value="C1.5:_HAD__Beta-PGM__Phosphata"/>
    <property type="match status" value="1"/>
</dbReference>
<dbReference type="UniPathway" id="UPA00904">
    <property type="reaction ID" value="UER00876"/>
</dbReference>
<proteinExistence type="inferred from homology"/>
<evidence type="ECO:0000313" key="8">
    <source>
        <dbReference type="Proteomes" id="UP000235672"/>
    </source>
</evidence>
<dbReference type="NCBIfam" id="TIGR01691">
    <property type="entry name" value="enolase-ppase"/>
    <property type="match status" value="1"/>
</dbReference>
<evidence type="ECO:0000256" key="5">
    <source>
        <dbReference type="ARBA" id="ARBA00023167"/>
    </source>
</evidence>
<reference evidence="7 8" key="1">
    <citation type="submission" date="2016-05" db="EMBL/GenBank/DDBJ databases">
        <title>A degradative enzymes factory behind the ericoid mycorrhizal symbiosis.</title>
        <authorList>
            <consortium name="DOE Joint Genome Institute"/>
            <person name="Martino E."/>
            <person name="Morin E."/>
            <person name="Grelet G."/>
            <person name="Kuo A."/>
            <person name="Kohler A."/>
            <person name="Daghino S."/>
            <person name="Barry K."/>
            <person name="Choi C."/>
            <person name="Cichocki N."/>
            <person name="Clum A."/>
            <person name="Copeland A."/>
            <person name="Hainaut M."/>
            <person name="Haridas S."/>
            <person name="Labutti K."/>
            <person name="Lindquist E."/>
            <person name="Lipzen A."/>
            <person name="Khouja H.-R."/>
            <person name="Murat C."/>
            <person name="Ohm R."/>
            <person name="Olson A."/>
            <person name="Spatafora J."/>
            <person name="Veneault-Fourrey C."/>
            <person name="Henrissat B."/>
            <person name="Grigoriev I."/>
            <person name="Martin F."/>
            <person name="Perotto S."/>
        </authorList>
    </citation>
    <scope>NUCLEOTIDE SEQUENCE [LARGE SCALE GENOMIC DNA]</scope>
    <source>
        <strain evidence="7 8">UAMH 7357</strain>
    </source>
</reference>
<keyword evidence="4 6" id="KW-0460">Magnesium</keyword>
<keyword evidence="6" id="KW-0539">Nucleus</keyword>
<dbReference type="OrthoDB" id="272500at2759"/>
<dbReference type="PANTHER" id="PTHR20371:SF1">
    <property type="entry name" value="ENOLASE-PHOSPHATASE E1"/>
    <property type="match status" value="1"/>
</dbReference>
<dbReference type="EC" id="3.1.3.77" evidence="6"/>
<comment type="pathway">
    <text evidence="6">Amino-acid biosynthesis; L-methionine biosynthesis via salvage pathway; L-methionine from S-methyl-5-thio-alpha-D-ribose 1-phosphate: step 4/6.</text>
</comment>
<dbReference type="HAMAP" id="MF_03117">
    <property type="entry name" value="Salvage_MtnC_euk"/>
    <property type="match status" value="1"/>
</dbReference>
<sequence>MSISLEVYVEVEVVLLDIEGTVCPISFVKDVLVSSFLYPSPDASWDSPSFAPYRNGFPEEHRSSPEALSTHFNDLVSRDVKISYLKDLQGYLWIKGYESGEIRCPLFPDVYPSFLKWQQAGIPIVIYSSGSVAAQKLLFEYTNSKPNADLRPLISGYFDTVNAGMKKDASSYRKIAAGRKEDISRWLFLSDRVEEVEAAKEAGMMSLIVVRDGNAPLSEEDKEKHGLITSFEEIKIVR</sequence>
<dbReference type="GO" id="GO:0000287">
    <property type="term" value="F:magnesium ion binding"/>
    <property type="evidence" value="ECO:0007669"/>
    <property type="project" value="UniProtKB-UniRule"/>
</dbReference>
<dbReference type="EMBL" id="KZ613464">
    <property type="protein sequence ID" value="PMD28332.1"/>
    <property type="molecule type" value="Genomic_DNA"/>
</dbReference>
<keyword evidence="5 6" id="KW-0486">Methionine biosynthesis</keyword>
<keyword evidence="8" id="KW-1185">Reference proteome</keyword>
<gene>
    <name evidence="6" type="primary">UTR4</name>
    <name evidence="7" type="ORF">NA56DRAFT_666956</name>
</gene>
<feature type="binding site" evidence="6">
    <location>
        <begin position="128"/>
        <end position="129"/>
    </location>
    <ligand>
        <name>substrate</name>
    </ligand>
</feature>
<accession>A0A2J6QPZ9</accession>
<feature type="binding site" evidence="6">
    <location>
        <position position="17"/>
    </location>
    <ligand>
        <name>Mg(2+)</name>
        <dbReference type="ChEBI" id="CHEBI:18420"/>
    </ligand>
</feature>
<dbReference type="GO" id="GO:0005737">
    <property type="term" value="C:cytoplasm"/>
    <property type="evidence" value="ECO:0007669"/>
    <property type="project" value="UniProtKB-SubCell"/>
</dbReference>
<dbReference type="CDD" id="cd01629">
    <property type="entry name" value="HAD_EP"/>
    <property type="match status" value="1"/>
</dbReference>
<evidence type="ECO:0000313" key="7">
    <source>
        <dbReference type="EMBL" id="PMD28332.1"/>
    </source>
</evidence>
<dbReference type="STRING" id="1745343.A0A2J6QPZ9"/>
<dbReference type="Pfam" id="PF00702">
    <property type="entry name" value="Hydrolase"/>
    <property type="match status" value="1"/>
</dbReference>
<comment type="catalytic activity">
    <reaction evidence="6">
        <text>5-methylsulfanyl-2,3-dioxopentyl phosphate + H2O = 1,2-dihydroxy-5-(methylsulfanyl)pent-1-en-3-one + phosphate</text>
        <dbReference type="Rhea" id="RHEA:21700"/>
        <dbReference type="ChEBI" id="CHEBI:15377"/>
        <dbReference type="ChEBI" id="CHEBI:43474"/>
        <dbReference type="ChEBI" id="CHEBI:49252"/>
        <dbReference type="ChEBI" id="CHEBI:58828"/>
        <dbReference type="EC" id="3.1.3.77"/>
    </reaction>
</comment>
<feature type="binding site" evidence="6">
    <location>
        <position position="191"/>
    </location>
    <ligand>
        <name>Mg(2+)</name>
        <dbReference type="ChEBI" id="CHEBI:18420"/>
    </ligand>
</feature>
<keyword evidence="6" id="KW-0963">Cytoplasm</keyword>
<evidence type="ECO:0000256" key="4">
    <source>
        <dbReference type="ARBA" id="ARBA00022842"/>
    </source>
</evidence>
<dbReference type="SUPFAM" id="SSF56784">
    <property type="entry name" value="HAD-like"/>
    <property type="match status" value="1"/>
</dbReference>
<comment type="subunit">
    <text evidence="6">Monomer.</text>
</comment>
<keyword evidence="1 6" id="KW-0028">Amino-acid biosynthesis</keyword>
<dbReference type="InterPro" id="IPR023943">
    <property type="entry name" value="Enolase-ppase_E1"/>
</dbReference>